<dbReference type="OrthoDB" id="3078424at2"/>
<proteinExistence type="predicted"/>
<dbReference type="AlphaFoldDB" id="A0A4Q2UE20"/>
<reference evidence="1 2" key="2">
    <citation type="submission" date="2019-02" db="EMBL/GenBank/DDBJ databases">
        <title>'Lichenibacterium ramalinii' gen. nov. sp. nov., 'Lichenibacterium minor' gen. nov. sp. nov.</title>
        <authorList>
            <person name="Pankratov T."/>
        </authorList>
    </citation>
    <scope>NUCLEOTIDE SEQUENCE [LARGE SCALE GENOMIC DNA]</scope>
    <source>
        <strain evidence="1 2">RmlP026</strain>
    </source>
</reference>
<dbReference type="RefSeq" id="WP_129223385.1">
    <property type="nucleotide sequence ID" value="NZ_QYBB01000002.1"/>
</dbReference>
<gene>
    <name evidence="1" type="ORF">D3273_03065</name>
</gene>
<organism evidence="1 2">
    <name type="scientific">Lichenibacterium minor</name>
    <dbReference type="NCBI Taxonomy" id="2316528"/>
    <lineage>
        <taxon>Bacteria</taxon>
        <taxon>Pseudomonadati</taxon>
        <taxon>Pseudomonadota</taxon>
        <taxon>Alphaproteobacteria</taxon>
        <taxon>Hyphomicrobiales</taxon>
        <taxon>Lichenihabitantaceae</taxon>
        <taxon>Lichenibacterium</taxon>
    </lineage>
</organism>
<evidence type="ECO:0000313" key="1">
    <source>
        <dbReference type="EMBL" id="RYC33467.1"/>
    </source>
</evidence>
<keyword evidence="2" id="KW-1185">Reference proteome</keyword>
<dbReference type="Proteomes" id="UP000290759">
    <property type="component" value="Unassembled WGS sequence"/>
</dbReference>
<comment type="caution">
    <text evidence="1">The sequence shown here is derived from an EMBL/GenBank/DDBJ whole genome shotgun (WGS) entry which is preliminary data.</text>
</comment>
<evidence type="ECO:0000313" key="2">
    <source>
        <dbReference type="Proteomes" id="UP000290759"/>
    </source>
</evidence>
<sequence>MCEEVIRKTVEDLRAEADVDFIDVSFIAESLREDLDLKNQSDIRRHTLEVIGRLMMQGVYPGDYDYAATLAFWSGEPSEHLKRIEAEWIAMGRTPTSVEPICWLGLKSAVISLKNS</sequence>
<reference evidence="1 2" key="1">
    <citation type="submission" date="2018-12" db="EMBL/GenBank/DDBJ databases">
        <authorList>
            <person name="Grouzdev D.S."/>
            <person name="Krutkina M.S."/>
        </authorList>
    </citation>
    <scope>NUCLEOTIDE SEQUENCE [LARGE SCALE GENOMIC DNA]</scope>
    <source>
        <strain evidence="1 2">RmlP026</strain>
    </source>
</reference>
<dbReference type="EMBL" id="QYBB01000002">
    <property type="protein sequence ID" value="RYC33467.1"/>
    <property type="molecule type" value="Genomic_DNA"/>
</dbReference>
<name>A0A4Q2UE20_9HYPH</name>
<protein>
    <submittedName>
        <fullName evidence="1">Uncharacterized protein</fullName>
    </submittedName>
</protein>
<accession>A0A4Q2UE20</accession>